<accession>A0A895YEC7</accession>
<evidence type="ECO:0000313" key="3">
    <source>
        <dbReference type="Proteomes" id="UP000662857"/>
    </source>
</evidence>
<keyword evidence="3" id="KW-1185">Reference proteome</keyword>
<proteinExistence type="predicted"/>
<feature type="domain" description="Pyrrolo-quinoline quinone repeat" evidence="1">
    <location>
        <begin position="90"/>
        <end position="163"/>
    </location>
</feature>
<dbReference type="EMBL" id="CP070499">
    <property type="protein sequence ID" value="QSB14515.1"/>
    <property type="molecule type" value="Genomic_DNA"/>
</dbReference>
<dbReference type="RefSeq" id="WP_239676652.1">
    <property type="nucleotide sequence ID" value="NZ_CP070499.1"/>
</dbReference>
<dbReference type="InterPro" id="IPR002372">
    <property type="entry name" value="PQQ_rpt_dom"/>
</dbReference>
<evidence type="ECO:0000259" key="1">
    <source>
        <dbReference type="Pfam" id="PF13360"/>
    </source>
</evidence>
<name>A0A895YEC7_9ACTN</name>
<protein>
    <submittedName>
        <fullName evidence="2">PQQ-like beta-propeller repeat protein</fullName>
    </submittedName>
</protein>
<sequence length="462" mass="49113">MPAEINLDHPPPPEQAAAQSLRSRLRHRPGYPNPVLAGLGAGLIAVLLLTLTGAPPPPASARVVFHTSADAFHLDDHHVYTIHSAPDQTARVTAHDLSTGRTAWRSEIPAGTDHHFRSFAGHRLVLTTSFDLGEGTTSALDWQTGELLWTAAGSPAAVGDELVVLEQREDGRPLSTAPVLSAVDPTTGSPRWQLPAALSHVTADIAEGRVYGAHEGELIRFDPATGEPVAATKAAEPPWVISHLQTIDSAVLVQQLDFQERVARLRAFDSQSLTLRWELDTQIGPDDAVFPVRCGELLCLAGDGVLHGVDPATGEKRWTAADPVRYIIWHAPAGEHPFSDHLLVVAGPDPRGPQRLLATDTGQTVATFSDWRLVPGSPGADVEASADAPTLALRAAGDAGPRLGVLRPDRSGIIPLTTAGGEPPDQPGCLVQWPHLVCRSDAPGARASLTVWLVDPKLQLLP</sequence>
<feature type="domain" description="Pyrrolo-quinoline quinone repeat" evidence="1">
    <location>
        <begin position="179"/>
        <end position="320"/>
    </location>
</feature>
<dbReference type="Gene3D" id="2.130.10.10">
    <property type="entry name" value="YVTN repeat-like/Quinoprotein amine dehydrogenase"/>
    <property type="match status" value="1"/>
</dbReference>
<dbReference type="Pfam" id="PF13360">
    <property type="entry name" value="PQQ_2"/>
    <property type="match status" value="2"/>
</dbReference>
<dbReference type="InterPro" id="IPR011047">
    <property type="entry name" value="Quinoprotein_ADH-like_sf"/>
</dbReference>
<dbReference type="PANTHER" id="PTHR34512">
    <property type="entry name" value="CELL SURFACE PROTEIN"/>
    <property type="match status" value="1"/>
</dbReference>
<gene>
    <name evidence="2" type="ORF">JQS43_24045</name>
</gene>
<evidence type="ECO:0000313" key="2">
    <source>
        <dbReference type="EMBL" id="QSB14515.1"/>
    </source>
</evidence>
<dbReference type="InterPro" id="IPR015943">
    <property type="entry name" value="WD40/YVTN_repeat-like_dom_sf"/>
</dbReference>
<reference evidence="2" key="1">
    <citation type="submission" date="2021-02" db="EMBL/GenBank/DDBJ databases">
        <title>Natrosporangium hydrolyticum gen. nov., sp. nov, a haloalkaliphilic actinobacterium from a soda solonchak soil.</title>
        <authorList>
            <person name="Sorokin D.Y."/>
            <person name="Khijniak T.V."/>
            <person name="Zakharycheva A.P."/>
            <person name="Boueva O.V."/>
            <person name="Ariskina E.V."/>
            <person name="Hahnke R.L."/>
            <person name="Bunk B."/>
            <person name="Sproer C."/>
            <person name="Schumann P."/>
            <person name="Evtushenko L.I."/>
            <person name="Kublanov I.V."/>
        </authorList>
    </citation>
    <scope>NUCLEOTIDE SEQUENCE</scope>
    <source>
        <strain evidence="2">DSM 106523</strain>
    </source>
</reference>
<dbReference type="SUPFAM" id="SSF50998">
    <property type="entry name" value="Quinoprotein alcohol dehydrogenase-like"/>
    <property type="match status" value="1"/>
</dbReference>
<dbReference type="PANTHER" id="PTHR34512:SF30">
    <property type="entry name" value="OUTER MEMBRANE PROTEIN ASSEMBLY FACTOR BAMB"/>
    <property type="match status" value="1"/>
</dbReference>
<dbReference type="Proteomes" id="UP000662857">
    <property type="component" value="Chromosome"/>
</dbReference>
<dbReference type="AlphaFoldDB" id="A0A895YEC7"/>
<dbReference type="KEGG" id="nhy:JQS43_24045"/>
<organism evidence="2 3">
    <name type="scientific">Natronosporangium hydrolyticum</name>
    <dbReference type="NCBI Taxonomy" id="2811111"/>
    <lineage>
        <taxon>Bacteria</taxon>
        <taxon>Bacillati</taxon>
        <taxon>Actinomycetota</taxon>
        <taxon>Actinomycetes</taxon>
        <taxon>Micromonosporales</taxon>
        <taxon>Micromonosporaceae</taxon>
        <taxon>Natronosporangium</taxon>
    </lineage>
</organism>